<dbReference type="PROSITE" id="PS00198">
    <property type="entry name" value="4FE4S_FER_1"/>
    <property type="match status" value="2"/>
</dbReference>
<dbReference type="OrthoDB" id="9795302at2"/>
<dbReference type="AlphaFoldDB" id="A0A1I2T3Y1"/>
<dbReference type="InterPro" id="IPR017896">
    <property type="entry name" value="4Fe4S_Fe-S-bd"/>
</dbReference>
<evidence type="ECO:0000256" key="3">
    <source>
        <dbReference type="ARBA" id="ARBA00023014"/>
    </source>
</evidence>
<name>A0A1I2T3Y1_9GAMM</name>
<keyword evidence="6" id="KW-1185">Reference proteome</keyword>
<gene>
    <name evidence="5" type="ORF">SAMN05216175_10980</name>
</gene>
<feature type="domain" description="4Fe-4S ferredoxin-type" evidence="4">
    <location>
        <begin position="259"/>
        <end position="291"/>
    </location>
</feature>
<dbReference type="Proteomes" id="UP000198623">
    <property type="component" value="Unassembled WGS sequence"/>
</dbReference>
<dbReference type="Pfam" id="PF17179">
    <property type="entry name" value="Fer4_22"/>
    <property type="match status" value="1"/>
</dbReference>
<dbReference type="InterPro" id="IPR009051">
    <property type="entry name" value="Helical_ferredxn"/>
</dbReference>
<dbReference type="RefSeq" id="WP_090728623.1">
    <property type="nucleotide sequence ID" value="NZ_FOOU01000009.1"/>
</dbReference>
<keyword evidence="2" id="KW-0408">Iron</keyword>
<organism evidence="5 6">
    <name type="scientific">Neptunomonas qingdaonensis</name>
    <dbReference type="NCBI Taxonomy" id="1045558"/>
    <lineage>
        <taxon>Bacteria</taxon>
        <taxon>Pseudomonadati</taxon>
        <taxon>Pseudomonadota</taxon>
        <taxon>Gammaproteobacteria</taxon>
        <taxon>Oceanospirillales</taxon>
        <taxon>Oceanospirillaceae</taxon>
        <taxon>Neptunomonas</taxon>
    </lineage>
</organism>
<accession>A0A1I2T3Y1</accession>
<keyword evidence="3" id="KW-0411">Iron-sulfur</keyword>
<evidence type="ECO:0000259" key="4">
    <source>
        <dbReference type="PROSITE" id="PS51379"/>
    </source>
</evidence>
<dbReference type="STRING" id="1045558.SAMN05216175_10980"/>
<dbReference type="PANTHER" id="PTHR40447:SF1">
    <property type="entry name" value="ANAEROBIC SULFITE REDUCTASE SUBUNIT A"/>
    <property type="match status" value="1"/>
</dbReference>
<dbReference type="InterPro" id="IPR017900">
    <property type="entry name" value="4Fe4S_Fe_S_CS"/>
</dbReference>
<dbReference type="PROSITE" id="PS51379">
    <property type="entry name" value="4FE4S_FER_2"/>
    <property type="match status" value="2"/>
</dbReference>
<dbReference type="SUPFAM" id="SSF46548">
    <property type="entry name" value="alpha-helical ferredoxin"/>
    <property type="match status" value="1"/>
</dbReference>
<evidence type="ECO:0000256" key="2">
    <source>
        <dbReference type="ARBA" id="ARBA00023004"/>
    </source>
</evidence>
<feature type="domain" description="4Fe-4S ferredoxin-type" evidence="4">
    <location>
        <begin position="340"/>
        <end position="368"/>
    </location>
</feature>
<sequence length="378" mass="42610">MKARSATSFILPSDKLNSLIHSLQQAGYQVVGPVIVDQAIIYDQIKSADDLPQGWTDEQEAGRYRLKRRQDAAYFGFNVGPNSWKKYLQLPRRQVWQAHKTADGIEIEPVNAAITPLAFLGVRSCELHAIAIQDRVFLSGEYHNEDYKQRRQSIFTVAVNCTQAAATCFCTSMNTGPAVSLPCDLEITEIINDNEHYFLLRSGSEKGQLILQQLPVTPATSAHQQQEKTAINQAEKQMSVGPRVFDSSDLQALLYRNYENPLWSDIAQRCLSCANCTMVCPTCFCSSVEDTTDLSGDHAERWEQWDSCFTADFSYIHGGSVRPDTRSRYRQWMTHKLATWHEQFNTSGCVGCGRCIAWCPVGIDITEEIVRFQESDTP</sequence>
<dbReference type="GO" id="GO:0046872">
    <property type="term" value="F:metal ion binding"/>
    <property type="evidence" value="ECO:0007669"/>
    <property type="project" value="UniProtKB-KW"/>
</dbReference>
<dbReference type="PANTHER" id="PTHR40447">
    <property type="entry name" value="ANAEROBIC SULFITE REDUCTASE SUBUNIT A"/>
    <property type="match status" value="1"/>
</dbReference>
<keyword evidence="1" id="KW-0479">Metal-binding</keyword>
<protein>
    <submittedName>
        <fullName evidence="5">4Fe-4S dicluster containing protein</fullName>
    </submittedName>
</protein>
<dbReference type="EMBL" id="FOOU01000009">
    <property type="protein sequence ID" value="SFG59784.1"/>
    <property type="molecule type" value="Genomic_DNA"/>
</dbReference>
<dbReference type="GO" id="GO:0051536">
    <property type="term" value="F:iron-sulfur cluster binding"/>
    <property type="evidence" value="ECO:0007669"/>
    <property type="project" value="UniProtKB-KW"/>
</dbReference>
<evidence type="ECO:0000313" key="5">
    <source>
        <dbReference type="EMBL" id="SFG59784.1"/>
    </source>
</evidence>
<reference evidence="6" key="1">
    <citation type="submission" date="2016-10" db="EMBL/GenBank/DDBJ databases">
        <authorList>
            <person name="Varghese N."/>
            <person name="Submissions S."/>
        </authorList>
    </citation>
    <scope>NUCLEOTIDE SEQUENCE [LARGE SCALE GENOMIC DNA]</scope>
    <source>
        <strain evidence="6">CGMCC 1.10971</strain>
    </source>
</reference>
<evidence type="ECO:0000313" key="6">
    <source>
        <dbReference type="Proteomes" id="UP000198623"/>
    </source>
</evidence>
<proteinExistence type="predicted"/>
<evidence type="ECO:0000256" key="1">
    <source>
        <dbReference type="ARBA" id="ARBA00022723"/>
    </source>
</evidence>
<dbReference type="Gene3D" id="1.10.1060.10">
    <property type="entry name" value="Alpha-helical ferredoxin"/>
    <property type="match status" value="1"/>
</dbReference>